<keyword evidence="2" id="KW-1185">Reference proteome</keyword>
<dbReference type="RefSeq" id="WP_322418809.1">
    <property type="nucleotide sequence ID" value="NZ_CP139858.1"/>
</dbReference>
<protein>
    <submittedName>
        <fullName evidence="1">Uncharacterized protein</fullName>
    </submittedName>
</protein>
<reference evidence="1 2" key="1">
    <citation type="submission" date="2023-11" db="EMBL/GenBank/DDBJ databases">
        <authorList>
            <person name="Panchal A.K."/>
            <person name="Meaney J.S."/>
            <person name="Karas B.J."/>
            <person name="diCenzo G.C."/>
        </authorList>
    </citation>
    <scope>NUCLEOTIDE SEQUENCE [LARGE SCALE GENOMIC DNA]</scope>
    <source>
        <strain evidence="1 2">NZP2235</strain>
    </source>
</reference>
<evidence type="ECO:0000313" key="1">
    <source>
        <dbReference type="EMBL" id="WQB98522.1"/>
    </source>
</evidence>
<name>A0ABZ0VM35_9HYPH</name>
<dbReference type="EMBL" id="CP139858">
    <property type="protein sequence ID" value="WQB98522.1"/>
    <property type="molecule type" value="Genomic_DNA"/>
</dbReference>
<accession>A0ABZ0VM35</accession>
<proteinExistence type="predicted"/>
<organism evidence="1 2">
    <name type="scientific">Mesorhizobium huakuii</name>
    <dbReference type="NCBI Taxonomy" id="28104"/>
    <lineage>
        <taxon>Bacteria</taxon>
        <taxon>Pseudomonadati</taxon>
        <taxon>Pseudomonadota</taxon>
        <taxon>Alphaproteobacteria</taxon>
        <taxon>Hyphomicrobiales</taxon>
        <taxon>Phyllobacteriaceae</taxon>
        <taxon>Mesorhizobium</taxon>
    </lineage>
</organism>
<evidence type="ECO:0000313" key="2">
    <source>
        <dbReference type="Proteomes" id="UP001322481"/>
    </source>
</evidence>
<dbReference type="Proteomes" id="UP001322481">
    <property type="component" value="Chromosome"/>
</dbReference>
<dbReference type="InterPro" id="IPR036866">
    <property type="entry name" value="RibonucZ/Hydroxyglut_hydro"/>
</dbReference>
<dbReference type="Gene3D" id="3.60.15.10">
    <property type="entry name" value="Ribonuclease Z/Hydroxyacylglutathione hydrolase-like"/>
    <property type="match status" value="1"/>
</dbReference>
<gene>
    <name evidence="1" type="ORF">U0R22_002677</name>
</gene>
<sequence>MAGLRMSAMNVGPLSCATNLLVAFAPGNVDVPTTSAVLEHPVHEVVLWDTGINEAVADPDRGDDYWGPGLPPPLAATPTTTSVASDASGFYSVWRGAYGSIVKAIMRLPDGRCK</sequence>